<evidence type="ECO:0000313" key="2">
    <source>
        <dbReference type="EMBL" id="SHF47524.1"/>
    </source>
</evidence>
<dbReference type="OrthoDB" id="605297at2"/>
<feature type="signal peptide" evidence="1">
    <location>
        <begin position="1"/>
        <end position="36"/>
    </location>
</feature>
<keyword evidence="3" id="KW-1185">Reference proteome</keyword>
<dbReference type="EMBL" id="FQUQ01000002">
    <property type="protein sequence ID" value="SHF47524.1"/>
    <property type="molecule type" value="Genomic_DNA"/>
</dbReference>
<evidence type="ECO:0000313" key="3">
    <source>
        <dbReference type="Proteomes" id="UP000184287"/>
    </source>
</evidence>
<sequence>MNNHLCSTFFFSKKYIKKFLLIFSLCLLSVTGVVWACSDGDYDDSEYSNFSPESFVATQYSPFFYTSYYHYYGSADDDNNARYNAVVTAEWNTYLKSNIDLKSLLFKSDFPQIDSVLRYFKGKIKVLPKGIPDVKSAEVNQKLMGNFLAYLQLAKLCEIFAVKNVNYWEESDQKNAMSIPTGVLNDLARGFNAAPDQFIKQRIWFQIIRYYYFDSTGKSEQNATENKRRVVKFFDAFKNIFPKNITYYRAMGYVAGFYYRQKDFATANYLYSLAYNFSAEMKIPNNWSFHPQEESDWQQSLKMAKDKEEQITLWQMLGINSDAPRAIEQIYSLNPKSEKLDLLLSRLVNISESTLRKDTAHRKSLRSNTELLSKIALKNNTNKPFFWNLAAGYLNTMTGNYTLSKAFYNKAKTQLPKNDKLIVAQYKILDWILYLSQLKKIDARAENDMTGSINWLADLKEGKDSIGNLRFKEAVAMSTQTLSVLYLKQSDLVKANCFQSSTAFYADHQNIEALKALMIKPKKTPFEVAMLRYYHLSMDDLEYHQALMLVYKDKINEAVVLMDKSGKNALFKLPGNPFISHIYDCHDCDFASPQKKKYTPLSFVKTMQAIKTEITVGKNVYNNAYLLANAFYNITYYGNARTFYENAITNAELTSTLDLPPAFRQTFTSGKLAEKYYLLARANAANAEQKAKCTYMASKCERNEVYNSWYRDQPEKLEWGTEGFGEIPKGRYFAELKSEYHHTKYYQEILQECGYFKKYANK</sequence>
<proteinExistence type="predicted"/>
<evidence type="ECO:0000256" key="1">
    <source>
        <dbReference type="SAM" id="SignalP"/>
    </source>
</evidence>
<dbReference type="STRING" id="288992.SAMN04488522_1021411"/>
<organism evidence="2 3">
    <name type="scientific">Pedobacter caeni</name>
    <dbReference type="NCBI Taxonomy" id="288992"/>
    <lineage>
        <taxon>Bacteria</taxon>
        <taxon>Pseudomonadati</taxon>
        <taxon>Bacteroidota</taxon>
        <taxon>Sphingobacteriia</taxon>
        <taxon>Sphingobacteriales</taxon>
        <taxon>Sphingobacteriaceae</taxon>
        <taxon>Pedobacter</taxon>
    </lineage>
</organism>
<protein>
    <recommendedName>
        <fullName evidence="4">Tetratricopeptide repeat-containing protein</fullName>
    </recommendedName>
</protein>
<dbReference type="Proteomes" id="UP000184287">
    <property type="component" value="Unassembled WGS sequence"/>
</dbReference>
<keyword evidence="1" id="KW-0732">Signal</keyword>
<dbReference type="AlphaFoldDB" id="A0A1M5BYB9"/>
<accession>A0A1M5BYB9</accession>
<evidence type="ECO:0008006" key="4">
    <source>
        <dbReference type="Google" id="ProtNLM"/>
    </source>
</evidence>
<name>A0A1M5BYB9_9SPHI</name>
<feature type="chain" id="PRO_5012273970" description="Tetratricopeptide repeat-containing protein" evidence="1">
    <location>
        <begin position="37"/>
        <end position="762"/>
    </location>
</feature>
<dbReference type="RefSeq" id="WP_073231668.1">
    <property type="nucleotide sequence ID" value="NZ_FQUQ01000002.1"/>
</dbReference>
<reference evidence="3" key="1">
    <citation type="submission" date="2016-11" db="EMBL/GenBank/DDBJ databases">
        <authorList>
            <person name="Varghese N."/>
            <person name="Submissions S."/>
        </authorList>
    </citation>
    <scope>NUCLEOTIDE SEQUENCE [LARGE SCALE GENOMIC DNA]</scope>
    <source>
        <strain evidence="3">DSM 16990</strain>
    </source>
</reference>
<gene>
    <name evidence="2" type="ORF">SAMN04488522_1021411</name>
</gene>